<evidence type="ECO:0000259" key="1">
    <source>
        <dbReference type="PROSITE" id="PS51746"/>
    </source>
</evidence>
<dbReference type="Proteomes" id="UP000703269">
    <property type="component" value="Unassembled WGS sequence"/>
</dbReference>
<dbReference type="InterPro" id="IPR036457">
    <property type="entry name" value="PPM-type-like_dom_sf"/>
</dbReference>
<dbReference type="OrthoDB" id="420076at2759"/>
<dbReference type="Gene3D" id="3.60.40.10">
    <property type="entry name" value="PPM-type phosphatase domain"/>
    <property type="match status" value="1"/>
</dbReference>
<name>A0A9P3FXF0_9APHY</name>
<keyword evidence="3" id="KW-1185">Reference proteome</keyword>
<evidence type="ECO:0000313" key="2">
    <source>
        <dbReference type="EMBL" id="GJE84366.1"/>
    </source>
</evidence>
<comment type="caution">
    <text evidence="2">The sequence shown here is derived from an EMBL/GenBank/DDBJ whole genome shotgun (WGS) entry which is preliminary data.</text>
</comment>
<evidence type="ECO:0000313" key="3">
    <source>
        <dbReference type="Proteomes" id="UP000703269"/>
    </source>
</evidence>
<dbReference type="PANTHER" id="PTHR13832:SF792">
    <property type="entry name" value="GM14286P"/>
    <property type="match status" value="1"/>
</dbReference>
<organism evidence="2 3">
    <name type="scientific">Phanerochaete sordida</name>
    <dbReference type="NCBI Taxonomy" id="48140"/>
    <lineage>
        <taxon>Eukaryota</taxon>
        <taxon>Fungi</taxon>
        <taxon>Dikarya</taxon>
        <taxon>Basidiomycota</taxon>
        <taxon>Agaricomycotina</taxon>
        <taxon>Agaricomycetes</taxon>
        <taxon>Polyporales</taxon>
        <taxon>Phanerochaetaceae</taxon>
        <taxon>Phanerochaete</taxon>
    </lineage>
</organism>
<protein>
    <submittedName>
        <fullName evidence="2">Protein serine/threonine phosphatase 2C</fullName>
    </submittedName>
</protein>
<dbReference type="InterPro" id="IPR001932">
    <property type="entry name" value="PPM-type_phosphatase-like_dom"/>
</dbReference>
<dbReference type="InterPro" id="IPR015655">
    <property type="entry name" value="PP2C"/>
</dbReference>
<dbReference type="SMART" id="SM00332">
    <property type="entry name" value="PP2Cc"/>
    <property type="match status" value="1"/>
</dbReference>
<dbReference type="GO" id="GO:0005739">
    <property type="term" value="C:mitochondrion"/>
    <property type="evidence" value="ECO:0007669"/>
    <property type="project" value="TreeGrafter"/>
</dbReference>
<dbReference type="PANTHER" id="PTHR13832">
    <property type="entry name" value="PROTEIN PHOSPHATASE 2C"/>
    <property type="match status" value="1"/>
</dbReference>
<dbReference type="SUPFAM" id="SSF81606">
    <property type="entry name" value="PP2C-like"/>
    <property type="match status" value="1"/>
</dbReference>
<proteinExistence type="predicted"/>
<reference evidence="2 3" key="1">
    <citation type="submission" date="2021-08" db="EMBL/GenBank/DDBJ databases">
        <title>Draft Genome Sequence of Phanerochaete sordida strain YK-624.</title>
        <authorList>
            <person name="Mori T."/>
            <person name="Dohra H."/>
            <person name="Suzuki T."/>
            <person name="Kawagishi H."/>
            <person name="Hirai H."/>
        </authorList>
    </citation>
    <scope>NUCLEOTIDE SEQUENCE [LARGE SCALE GENOMIC DNA]</scope>
    <source>
        <strain evidence="2 3">YK-624</strain>
    </source>
</reference>
<feature type="domain" description="PPM-type phosphatase" evidence="1">
    <location>
        <begin position="98"/>
        <end position="518"/>
    </location>
</feature>
<sequence length="541" mass="59462">MLKRLWKPVVGTAVLVGAPGYLYFKYTSKPKPRETFDLPVRVRGTDGKATMSTRAIQLLTKEEVEDRLHEHAEASSVPRHGMVWKKHTAYLASNDPIEDANASKIVERDPSELSPPGDLMFFAVMDGHGGYDTSRLLSRVLIPAVALELDLLIREPSAIIPKSGTLSNLRALLSPTKASQLPFDANPQFVSLAIQRAFTNLDSEIVDAPLRFLAQTMVQEGGKEQAVPDLSKHPLAEAMLRPALSGSCALLAMFDTAHRNLYVAIAGDSRAVAGVWEQTPDGSGFWRVDVLTDDQTGRNPNELRRMQAEHPADEANTVIMRGRVLGGLEPTRAFGDARYKWPAEVQALLNKAFYEGNGQSMRSTPALLRTPPYVTSRPVVTHRDLSFLPSPDAPSKEKPKSAMKFIVMATDGLWDELTSEQVVALVGGHLAGLKGTIPRGELAQLVPTTTGNTIEGKDKRQRSAEEGAWAFVDDNISTHLIRNAFGGGDEVKLRQLLSIPAPLSRRYRDDVTVTVVFWEEGREEEARTSTFTANDQVRAKL</sequence>
<dbReference type="AlphaFoldDB" id="A0A9P3FXF0"/>
<dbReference type="EMBL" id="BPQB01000001">
    <property type="protein sequence ID" value="GJE84366.1"/>
    <property type="molecule type" value="Genomic_DNA"/>
</dbReference>
<accession>A0A9P3FXF0</accession>
<dbReference type="CDD" id="cd00143">
    <property type="entry name" value="PP2Cc"/>
    <property type="match status" value="1"/>
</dbReference>
<dbReference type="Pfam" id="PF00481">
    <property type="entry name" value="PP2C"/>
    <property type="match status" value="1"/>
</dbReference>
<dbReference type="PROSITE" id="PS51746">
    <property type="entry name" value="PPM_2"/>
    <property type="match status" value="1"/>
</dbReference>
<dbReference type="GO" id="GO:0004741">
    <property type="term" value="F:[pyruvate dehydrogenase (acetyl-transferring)]-phosphatase activity"/>
    <property type="evidence" value="ECO:0007669"/>
    <property type="project" value="TreeGrafter"/>
</dbReference>
<gene>
    <name evidence="2" type="ORF">PsYK624_004420</name>
</gene>